<accession>A0A150JFF5</accession>
<dbReference type="EMBL" id="LNJB01000008">
    <property type="protein sequence ID" value="KYC54722.1"/>
    <property type="molecule type" value="Genomic_DNA"/>
</dbReference>
<evidence type="ECO:0000313" key="2">
    <source>
        <dbReference type="EMBL" id="KYC54722.1"/>
    </source>
</evidence>
<organism evidence="3">
    <name type="scientific">Candidatus Methanofastidiosum methylothiophilum</name>
    <dbReference type="NCBI Taxonomy" id="1705564"/>
    <lineage>
        <taxon>Archaea</taxon>
        <taxon>Methanobacteriati</taxon>
        <taxon>Methanobacteriota</taxon>
        <taxon>Stenosarchaea group</taxon>
        <taxon>Candidatus Methanofastidiosia</taxon>
        <taxon>Candidatus Methanofastidiosales</taxon>
        <taxon>Candidatus Methanofastidiosaceae</taxon>
        <taxon>Candidatus Methanofastidiosum</taxon>
    </lineage>
</organism>
<feature type="transmembrane region" description="Helical" evidence="1">
    <location>
        <begin position="7"/>
        <end position="25"/>
    </location>
</feature>
<proteinExistence type="predicted"/>
<dbReference type="Proteomes" id="UP000092420">
    <property type="component" value="Unassembled WGS sequence"/>
</dbReference>
<name>A0A150JMT3_9EURY</name>
<accession>A0A150JBU8</accession>
<gene>
    <name evidence="2" type="ORF">AN188_00761</name>
    <name evidence="3" type="ORF">APG09_00013</name>
</gene>
<comment type="caution">
    <text evidence="3">The sequence shown here is derived from an EMBL/GenBank/DDBJ whole genome shotgun (WGS) entry which is preliminary data.</text>
</comment>
<accession>A0A150JMT3</accession>
<dbReference type="AlphaFoldDB" id="A0A150JMT3"/>
<reference evidence="3 4" key="1">
    <citation type="journal article" date="2016" name="ISME J.">
        <title>Chasing the elusive Euryarchaeota class WSA2: genomes reveal a uniquely fastidious methyl-reducing methanogen.</title>
        <authorList>
            <person name="Nobu M.K."/>
            <person name="Narihiro T."/>
            <person name="Kuroda K."/>
            <person name="Mei R."/>
            <person name="Liu W.T."/>
        </authorList>
    </citation>
    <scope>NUCLEOTIDE SEQUENCE [LARGE SCALE GENOMIC DNA]</scope>
    <source>
        <strain evidence="2">ADurb1013_Bin02101</strain>
        <strain evidence="3">ADurb1213_Bin02801</strain>
    </source>
</reference>
<keyword evidence="1" id="KW-1133">Transmembrane helix</keyword>
<keyword evidence="1" id="KW-0812">Transmembrane</keyword>
<dbReference type="EMBL" id="LNJE01000001">
    <property type="protein sequence ID" value="KYC58542.1"/>
    <property type="molecule type" value="Genomic_DNA"/>
</dbReference>
<sequence length="310" mass="36376">MVRRTHFVVLGLILLIIAGGLFYYTTIPFERTITTQEYVTKERIEILERVVPKEKLVKKTRDVTVYADTTIADSSKEFQRDDYITLGEVLLKPNDRIKFTVTTDPNKREIEREFEFKILDNSNYELWLTQQQPKMVFYNAPPKTIELNDVWTVPAGTGIQQYKIVLSNRMFAYSKKITYLIIKQESSTKREEYLETVIENVTETYEEKVPYQELETVTKRERFWHDEYRPISYILGAFGILGILIGMLTYTQREKIKRIPGVRQITRTPSEPVSLPKCPICGSKVAPTHIMENRKKIYKCTYCGRLLELD</sequence>
<keyword evidence="1" id="KW-0472">Membrane</keyword>
<evidence type="ECO:0000313" key="3">
    <source>
        <dbReference type="EMBL" id="KYC58542.1"/>
    </source>
</evidence>
<feature type="transmembrane region" description="Helical" evidence="1">
    <location>
        <begin position="231"/>
        <end position="250"/>
    </location>
</feature>
<evidence type="ECO:0000256" key="1">
    <source>
        <dbReference type="SAM" id="Phobius"/>
    </source>
</evidence>
<evidence type="ECO:0000313" key="4">
    <source>
        <dbReference type="Proteomes" id="UP000092420"/>
    </source>
</evidence>
<protein>
    <submittedName>
        <fullName evidence="3">Uncharacterized protein</fullName>
    </submittedName>
</protein>